<dbReference type="CDD" id="cd00060">
    <property type="entry name" value="FHA"/>
    <property type="match status" value="1"/>
</dbReference>
<organism evidence="2 3">
    <name type="scientific">Bremerella cremea</name>
    <dbReference type="NCBI Taxonomy" id="1031537"/>
    <lineage>
        <taxon>Bacteria</taxon>
        <taxon>Pseudomonadati</taxon>
        <taxon>Planctomycetota</taxon>
        <taxon>Planctomycetia</taxon>
        <taxon>Pirellulales</taxon>
        <taxon>Pirellulaceae</taxon>
        <taxon>Bremerella</taxon>
    </lineage>
</organism>
<dbReference type="RefSeq" id="WP_114372218.1">
    <property type="nucleotide sequence ID" value="NZ_QPEX01000045.1"/>
</dbReference>
<sequence length="178" mass="19687">MGRDSLKQASSRDRLLHNRAGDAELLITRGQASFRIRHIESSVYMLGSGSECDLVLGDDQFPELYAYILRTNEGYQIRCLDAEPVLTVNAEDTLLCRLNNGDRIRCGPYEFRFHQAAASSSRPAEAKKLSPAAQAKTNWVATDGQGQTGVAAVRRLIHDIQAKVGNSGWQTSQHRRSA</sequence>
<name>A0A368KMP0_9BACT</name>
<dbReference type="Gene3D" id="2.60.200.20">
    <property type="match status" value="1"/>
</dbReference>
<dbReference type="InterPro" id="IPR032030">
    <property type="entry name" value="YscD_cytoplasmic_dom"/>
</dbReference>
<dbReference type="AlphaFoldDB" id="A0A368KMP0"/>
<evidence type="ECO:0000313" key="3">
    <source>
        <dbReference type="Proteomes" id="UP000253562"/>
    </source>
</evidence>
<dbReference type="Proteomes" id="UP000253562">
    <property type="component" value="Unassembled WGS sequence"/>
</dbReference>
<accession>A0A368KMP0</accession>
<dbReference type="SUPFAM" id="SSF49879">
    <property type="entry name" value="SMAD/FHA domain"/>
    <property type="match status" value="1"/>
</dbReference>
<dbReference type="OrthoDB" id="289109at2"/>
<dbReference type="Pfam" id="PF16697">
    <property type="entry name" value="Yop-YscD_cpl"/>
    <property type="match status" value="1"/>
</dbReference>
<protein>
    <recommendedName>
        <fullName evidence="1">YscD cytoplasmic domain-containing protein</fullName>
    </recommendedName>
</protein>
<gene>
    <name evidence="2" type="ORF">DTL42_21930</name>
</gene>
<comment type="caution">
    <text evidence="2">The sequence shown here is derived from an EMBL/GenBank/DDBJ whole genome shotgun (WGS) entry which is preliminary data.</text>
</comment>
<dbReference type="EMBL" id="QPEX01000045">
    <property type="protein sequence ID" value="RCS41233.1"/>
    <property type="molecule type" value="Genomic_DNA"/>
</dbReference>
<proteinExistence type="predicted"/>
<evidence type="ECO:0000313" key="2">
    <source>
        <dbReference type="EMBL" id="RCS41233.1"/>
    </source>
</evidence>
<reference evidence="2 3" key="1">
    <citation type="submission" date="2018-07" db="EMBL/GenBank/DDBJ databases">
        <title>Comparative genomes isolates from brazilian mangrove.</title>
        <authorList>
            <person name="De Araujo J.E."/>
            <person name="Taketani R.G."/>
            <person name="Silva M.C.P."/>
            <person name="Lourenco M.V."/>
            <person name="Oliveira V.M."/>
            <person name="Andreote F.D."/>
        </authorList>
    </citation>
    <scope>NUCLEOTIDE SEQUENCE [LARGE SCALE GENOMIC DNA]</scope>
    <source>
        <strain evidence="2 3">HEX PRIS-MGV</strain>
    </source>
</reference>
<dbReference type="InterPro" id="IPR008984">
    <property type="entry name" value="SMAD_FHA_dom_sf"/>
</dbReference>
<evidence type="ECO:0000259" key="1">
    <source>
        <dbReference type="Pfam" id="PF16697"/>
    </source>
</evidence>
<feature type="domain" description="YscD cytoplasmic" evidence="1">
    <location>
        <begin position="28"/>
        <end position="116"/>
    </location>
</feature>